<sequence length="91" mass="10781">MSNIVEYIDNNPEESQRLLGLHYEQLKQLIEKAIELHNNKKELAESKKVRLILGEGGRKQKLTPESQIILTLTYLRHLTTFQRMFEKSERM</sequence>
<dbReference type="Proteomes" id="UP000826540">
    <property type="component" value="Chromosome"/>
</dbReference>
<gene>
    <name evidence="1" type="ORF">K2F26_00955</name>
</gene>
<dbReference type="EMBL" id="CP080598">
    <property type="protein sequence ID" value="QYX34030.1"/>
    <property type="molecule type" value="Genomic_DNA"/>
</dbReference>
<reference evidence="1 2" key="1">
    <citation type="journal article" date="2022" name="J. Am. Chem. Soc.">
        <title>Biosynthesis of Guanitoxin Enables Global Environmental Detection in Freshwater Cyanobacteria.</title>
        <authorList>
            <person name="Lima S.T."/>
            <person name="Fallon T.R."/>
            <person name="Cordoza J.L."/>
            <person name="Chekan J.R."/>
            <person name="Delbaje E."/>
            <person name="Hopiavuori A.R."/>
            <person name="Alvarenga D.O."/>
            <person name="Wood S.M."/>
            <person name="Luhavaya H."/>
            <person name="Baumgartner J.T."/>
            <person name="Dorr F.A."/>
            <person name="Etchegaray A."/>
            <person name="Pinto E."/>
            <person name="McKinnie S.M.K."/>
            <person name="Fiore M.F."/>
            <person name="Moore B.S."/>
        </authorList>
    </citation>
    <scope>NUCLEOTIDE SEQUENCE [LARGE SCALE GENOMIC DNA]</scope>
    <source>
        <strain evidence="1 2">ITEP-024</strain>
    </source>
</reference>
<proteinExistence type="predicted"/>
<evidence type="ECO:0000313" key="2">
    <source>
        <dbReference type="Proteomes" id="UP000826540"/>
    </source>
</evidence>
<keyword evidence="2" id="KW-1185">Reference proteome</keyword>
<protein>
    <submittedName>
        <fullName evidence="1">Transposase family protein</fullName>
    </submittedName>
</protein>
<name>A0ABX8X5R8_9CYAN</name>
<accession>A0ABX8X5R8</accession>
<evidence type="ECO:0000313" key="1">
    <source>
        <dbReference type="EMBL" id="QYX34030.1"/>
    </source>
</evidence>
<organism evidence="1 2">
    <name type="scientific">Sphaerospermopsis torques-reginae ITEP-024</name>
    <dbReference type="NCBI Taxonomy" id="984208"/>
    <lineage>
        <taxon>Bacteria</taxon>
        <taxon>Bacillati</taxon>
        <taxon>Cyanobacteriota</taxon>
        <taxon>Cyanophyceae</taxon>
        <taxon>Nostocales</taxon>
        <taxon>Aphanizomenonaceae</taxon>
        <taxon>Sphaerospermopsis</taxon>
        <taxon>Sphaerospermopsis torques-reginae</taxon>
    </lineage>
</organism>